<dbReference type="InterPro" id="IPR008767">
    <property type="entry name" value="Phage_SPP1_head-tail_adaptor"/>
</dbReference>
<accession>A0A2A4I142</accession>
<gene>
    <name evidence="1" type="ORF">COA17_07290</name>
</gene>
<dbReference type="Pfam" id="PF05521">
    <property type="entry name" value="Phage_HCP"/>
    <property type="match status" value="1"/>
</dbReference>
<keyword evidence="2" id="KW-1185">Reference proteome</keyword>
<comment type="caution">
    <text evidence="1">The sequence shown here is derived from an EMBL/GenBank/DDBJ whole genome shotgun (WGS) entry which is preliminary data.</text>
</comment>
<dbReference type="AlphaFoldDB" id="A0A2A4I142"/>
<dbReference type="Gene3D" id="2.40.10.270">
    <property type="entry name" value="Bacteriophage SPP1 head-tail adaptor protein"/>
    <property type="match status" value="1"/>
</dbReference>
<evidence type="ECO:0000313" key="2">
    <source>
        <dbReference type="Proteomes" id="UP000218784"/>
    </source>
</evidence>
<dbReference type="RefSeq" id="WP_096611275.1">
    <property type="nucleotide sequence ID" value="NZ_NWVD01000002.1"/>
</dbReference>
<dbReference type="EMBL" id="NWVD01000002">
    <property type="protein sequence ID" value="PCG09655.1"/>
    <property type="molecule type" value="Genomic_DNA"/>
</dbReference>
<dbReference type="InterPro" id="IPR038666">
    <property type="entry name" value="SSP1_head-tail_sf"/>
</dbReference>
<dbReference type="Proteomes" id="UP000218784">
    <property type="component" value="Unassembled WGS sequence"/>
</dbReference>
<name>A0A2A4I142_9SPHN</name>
<sequence length="110" mass="12018">MIAAGELEWQIGIYRRPAEDDGFSSSPGTPVKVGEVWAKKSDIRDGERLAAAANGQIIEARFLVRYDEVTSALAASDQLDCEGVRYEVVGIREARGRRVGIEITAKAIRP</sequence>
<protein>
    <submittedName>
        <fullName evidence="1">Phage head-tail adapter protein</fullName>
    </submittedName>
</protein>
<reference evidence="1 2" key="1">
    <citation type="submission" date="2017-09" db="EMBL/GenBank/DDBJ databases">
        <title>Sphingomonas ginsenosidimutans KACC 14949, whole genome shotgun sequence.</title>
        <authorList>
            <person name="Feng G."/>
            <person name="Zhu H."/>
        </authorList>
    </citation>
    <scope>NUCLEOTIDE SEQUENCE [LARGE SCALE GENOMIC DNA]</scope>
    <source>
        <strain evidence="1 2">KACC 14949</strain>
    </source>
</reference>
<organism evidence="1 2">
    <name type="scientific">Sphingomonas ginsenosidimutans</name>
    <dbReference type="NCBI Taxonomy" id="862134"/>
    <lineage>
        <taxon>Bacteria</taxon>
        <taxon>Pseudomonadati</taxon>
        <taxon>Pseudomonadota</taxon>
        <taxon>Alphaproteobacteria</taxon>
        <taxon>Sphingomonadales</taxon>
        <taxon>Sphingomonadaceae</taxon>
        <taxon>Sphingomonas</taxon>
    </lineage>
</organism>
<evidence type="ECO:0000313" key="1">
    <source>
        <dbReference type="EMBL" id="PCG09655.1"/>
    </source>
</evidence>
<proteinExistence type="predicted"/>